<dbReference type="Proteomes" id="UP001189624">
    <property type="component" value="Chromosome 2"/>
</dbReference>
<feature type="signal peptide" evidence="1">
    <location>
        <begin position="1"/>
        <end position="25"/>
    </location>
</feature>
<evidence type="ECO:0000313" key="4">
    <source>
        <dbReference type="Proteomes" id="UP001189624"/>
    </source>
</evidence>
<evidence type="ECO:0000259" key="2">
    <source>
        <dbReference type="PROSITE" id="PS51485"/>
    </source>
</evidence>
<dbReference type="AlphaFoldDB" id="A0AA86V552"/>
<dbReference type="InterPro" id="IPR003245">
    <property type="entry name" value="Phytocyanin_dom"/>
</dbReference>
<feature type="chain" id="PRO_5041737223" description="Phytocyanin domain-containing protein" evidence="1">
    <location>
        <begin position="26"/>
        <end position="137"/>
    </location>
</feature>
<dbReference type="PROSITE" id="PS51485">
    <property type="entry name" value="PHYTOCYANIN"/>
    <property type="match status" value="1"/>
</dbReference>
<gene>
    <name evidence="3" type="ORF">AYBTSS11_LOCUS5992</name>
</gene>
<protein>
    <recommendedName>
        <fullName evidence="2">Phytocyanin domain-containing protein</fullName>
    </recommendedName>
</protein>
<reference evidence="3" key="1">
    <citation type="submission" date="2023-10" db="EMBL/GenBank/DDBJ databases">
        <authorList>
            <person name="Domelevo Entfellner J.-B."/>
        </authorList>
    </citation>
    <scope>NUCLEOTIDE SEQUENCE</scope>
</reference>
<feature type="domain" description="Phytocyanin" evidence="2">
    <location>
        <begin position="55"/>
        <end position="137"/>
    </location>
</feature>
<sequence length="137" mass="16232">MGLKFRHGVMIVVIMSASMFSVSMANKDWFPGFNYTDWWSRFGNHPHNKTQQEPREIVVGGSEHWHFGYNYSDWAFKNAPFYINDTLVFKYDAPSATSFPHSVYMFKSYESFFKCDVKRQRWWQVPCKVEERGSSLC</sequence>
<dbReference type="PANTHER" id="PTHR34052:SF1">
    <property type="entry name" value="OS06G0216700 PROTEIN"/>
    <property type="match status" value="1"/>
</dbReference>
<organism evidence="3 4">
    <name type="scientific">Sphenostylis stenocarpa</name>
    <dbReference type="NCBI Taxonomy" id="92480"/>
    <lineage>
        <taxon>Eukaryota</taxon>
        <taxon>Viridiplantae</taxon>
        <taxon>Streptophyta</taxon>
        <taxon>Embryophyta</taxon>
        <taxon>Tracheophyta</taxon>
        <taxon>Spermatophyta</taxon>
        <taxon>Magnoliopsida</taxon>
        <taxon>eudicotyledons</taxon>
        <taxon>Gunneridae</taxon>
        <taxon>Pentapetalae</taxon>
        <taxon>rosids</taxon>
        <taxon>fabids</taxon>
        <taxon>Fabales</taxon>
        <taxon>Fabaceae</taxon>
        <taxon>Papilionoideae</taxon>
        <taxon>50 kb inversion clade</taxon>
        <taxon>NPAAA clade</taxon>
        <taxon>indigoferoid/millettioid clade</taxon>
        <taxon>Phaseoleae</taxon>
        <taxon>Sphenostylis</taxon>
    </lineage>
</organism>
<proteinExistence type="predicted"/>
<dbReference type="Gene3D" id="2.60.40.420">
    <property type="entry name" value="Cupredoxins - blue copper proteins"/>
    <property type="match status" value="1"/>
</dbReference>
<keyword evidence="4" id="KW-1185">Reference proteome</keyword>
<evidence type="ECO:0000313" key="3">
    <source>
        <dbReference type="EMBL" id="CAJ1932787.1"/>
    </source>
</evidence>
<dbReference type="GO" id="GO:0009055">
    <property type="term" value="F:electron transfer activity"/>
    <property type="evidence" value="ECO:0007669"/>
    <property type="project" value="InterPro"/>
</dbReference>
<dbReference type="PANTHER" id="PTHR34052">
    <property type="entry name" value="GLYCINE-RICH PROTEIN-LIKE"/>
    <property type="match status" value="1"/>
</dbReference>
<evidence type="ECO:0000256" key="1">
    <source>
        <dbReference type="SAM" id="SignalP"/>
    </source>
</evidence>
<dbReference type="InterPro" id="IPR008972">
    <property type="entry name" value="Cupredoxin"/>
</dbReference>
<name>A0AA86V552_9FABA</name>
<keyword evidence="1" id="KW-0732">Signal</keyword>
<dbReference type="Gramene" id="rna-AYBTSS11_LOCUS5992">
    <property type="protein sequence ID" value="CAJ1932787.1"/>
    <property type="gene ID" value="gene-AYBTSS11_LOCUS5992"/>
</dbReference>
<accession>A0AA86V552</accession>
<dbReference type="SUPFAM" id="SSF49503">
    <property type="entry name" value="Cupredoxins"/>
    <property type="match status" value="1"/>
</dbReference>
<dbReference type="EMBL" id="OY731399">
    <property type="protein sequence ID" value="CAJ1932787.1"/>
    <property type="molecule type" value="Genomic_DNA"/>
</dbReference>